<comment type="caution">
    <text evidence="3">The sequence shown here is derived from an EMBL/GenBank/DDBJ whole genome shotgun (WGS) entry which is preliminary data.</text>
</comment>
<reference evidence="3 4" key="1">
    <citation type="submission" date="2022-09" db="EMBL/GenBank/DDBJ databases">
        <title>Chelativorans salina sp. nov., a novel slightly halophilic bacterium isolated from a saline lake sediment enrichment.</title>
        <authorList>
            <person name="Gao L."/>
            <person name="Fang B.-Z."/>
            <person name="Li W.-J."/>
        </authorList>
    </citation>
    <scope>NUCLEOTIDE SEQUENCE [LARGE SCALE GENOMIC DNA]</scope>
    <source>
        <strain evidence="3 4">EGI FJ00035</strain>
    </source>
</reference>
<sequence>MAEALKRKAPKAAEGERPIDGGARERLLSGMPLTGRARDLAGISTAVLEGGDGPPIVLLHGPGEYAAKWIGVFPDLVRSYRVIAPDMPGHGNSVVPGGPIEADRVLEWLGALIEHTCPNPPALIGQVLGGAIAARFASRHGERLSRLVLVDALGLAPFQPAPEFGRALADFIADPTEDTHDRLWRQCAFDLDRLRDRMGDSWERIKAYNLDRARTAALHATQQSLMEQFGMPGIPEAELDRIAVPTTLIWGRHDLATRLSVAEDASKRYGWPLHVIEDAADDPPIEQPKAFLKALDTAFSHS</sequence>
<dbReference type="InterPro" id="IPR029058">
    <property type="entry name" value="AB_hydrolase_fold"/>
</dbReference>
<gene>
    <name evidence="3" type="ORF">N5A92_23795</name>
</gene>
<dbReference type="PRINTS" id="PR00111">
    <property type="entry name" value="ABHYDROLASE"/>
</dbReference>
<evidence type="ECO:0000313" key="3">
    <source>
        <dbReference type="EMBL" id="MCT7378046.1"/>
    </source>
</evidence>
<dbReference type="PANTHER" id="PTHR43798:SF33">
    <property type="entry name" value="HYDROLASE, PUTATIVE (AFU_ORTHOLOGUE AFUA_2G14860)-RELATED"/>
    <property type="match status" value="1"/>
</dbReference>
<dbReference type="GO" id="GO:0016787">
    <property type="term" value="F:hydrolase activity"/>
    <property type="evidence" value="ECO:0007669"/>
    <property type="project" value="UniProtKB-KW"/>
</dbReference>
<proteinExistence type="predicted"/>
<feature type="domain" description="AB hydrolase-1" evidence="2">
    <location>
        <begin position="54"/>
        <end position="276"/>
    </location>
</feature>
<dbReference type="PANTHER" id="PTHR43798">
    <property type="entry name" value="MONOACYLGLYCEROL LIPASE"/>
    <property type="match status" value="1"/>
</dbReference>
<dbReference type="Proteomes" id="UP001320831">
    <property type="component" value="Unassembled WGS sequence"/>
</dbReference>
<keyword evidence="3" id="KW-0378">Hydrolase</keyword>
<feature type="region of interest" description="Disordered" evidence="1">
    <location>
        <begin position="1"/>
        <end position="23"/>
    </location>
</feature>
<accession>A0ABT2LUI1</accession>
<dbReference type="Pfam" id="PF00561">
    <property type="entry name" value="Abhydrolase_1"/>
    <property type="match status" value="1"/>
</dbReference>
<name>A0ABT2LUI1_9HYPH</name>
<dbReference type="EMBL" id="JAOCZP010000010">
    <property type="protein sequence ID" value="MCT7378046.1"/>
    <property type="molecule type" value="Genomic_DNA"/>
</dbReference>
<dbReference type="InterPro" id="IPR000073">
    <property type="entry name" value="AB_hydrolase_1"/>
</dbReference>
<dbReference type="SUPFAM" id="SSF53474">
    <property type="entry name" value="alpha/beta-Hydrolases"/>
    <property type="match status" value="1"/>
</dbReference>
<evidence type="ECO:0000313" key="4">
    <source>
        <dbReference type="Proteomes" id="UP001320831"/>
    </source>
</evidence>
<protein>
    <submittedName>
        <fullName evidence="3">Alpha/beta hydrolase</fullName>
    </submittedName>
</protein>
<dbReference type="InterPro" id="IPR050266">
    <property type="entry name" value="AB_hydrolase_sf"/>
</dbReference>
<evidence type="ECO:0000259" key="2">
    <source>
        <dbReference type="Pfam" id="PF00561"/>
    </source>
</evidence>
<keyword evidence="4" id="KW-1185">Reference proteome</keyword>
<dbReference type="Gene3D" id="3.40.50.1820">
    <property type="entry name" value="alpha/beta hydrolase"/>
    <property type="match status" value="1"/>
</dbReference>
<organism evidence="3 4">
    <name type="scientific">Chelativorans salis</name>
    <dbReference type="NCBI Taxonomy" id="2978478"/>
    <lineage>
        <taxon>Bacteria</taxon>
        <taxon>Pseudomonadati</taxon>
        <taxon>Pseudomonadota</taxon>
        <taxon>Alphaproteobacteria</taxon>
        <taxon>Hyphomicrobiales</taxon>
        <taxon>Phyllobacteriaceae</taxon>
        <taxon>Chelativorans</taxon>
    </lineage>
</organism>
<dbReference type="RefSeq" id="WP_260906821.1">
    <property type="nucleotide sequence ID" value="NZ_JAOCZP010000010.1"/>
</dbReference>
<evidence type="ECO:0000256" key="1">
    <source>
        <dbReference type="SAM" id="MobiDB-lite"/>
    </source>
</evidence>